<dbReference type="eggNOG" id="COG3667">
    <property type="taxonomic scope" value="Bacteria"/>
</dbReference>
<accession>A9IF12</accession>
<dbReference type="GO" id="GO:0006878">
    <property type="term" value="P:intracellular copper ion homeostasis"/>
    <property type="evidence" value="ECO:0007669"/>
    <property type="project" value="InterPro"/>
</dbReference>
<dbReference type="GO" id="GO:0005507">
    <property type="term" value="F:copper ion binding"/>
    <property type="evidence" value="ECO:0007669"/>
    <property type="project" value="InterPro"/>
</dbReference>
<gene>
    <name evidence="2" type="primary">copB</name>
    <name evidence="2" type="ordered locus">Bpet4590</name>
</gene>
<dbReference type="GO" id="GO:0009279">
    <property type="term" value="C:cell outer membrane"/>
    <property type="evidence" value="ECO:0007669"/>
    <property type="project" value="InterPro"/>
</dbReference>
<proteinExistence type="predicted"/>
<protein>
    <submittedName>
        <fullName evidence="2">Copper resistance protein B</fullName>
    </submittedName>
</protein>
<evidence type="ECO:0000313" key="2">
    <source>
        <dbReference type="EMBL" id="CAP44941.1"/>
    </source>
</evidence>
<name>A9IF12_BORPD</name>
<organism evidence="2 3">
    <name type="scientific">Bordetella petrii (strain ATCC BAA-461 / DSM 12804 / CCUG 43448 / CIP 107267 / Se-1111R)</name>
    <dbReference type="NCBI Taxonomy" id="340100"/>
    <lineage>
        <taxon>Bacteria</taxon>
        <taxon>Pseudomonadati</taxon>
        <taxon>Pseudomonadota</taxon>
        <taxon>Betaproteobacteria</taxon>
        <taxon>Burkholderiales</taxon>
        <taxon>Alcaligenaceae</taxon>
        <taxon>Bordetella</taxon>
    </lineage>
</organism>
<reference evidence="2 3" key="1">
    <citation type="journal article" date="2008" name="BMC Genomics">
        <title>The missing link: Bordetella petrii is endowed with both the metabolic versatility of environmental bacteria and virulence traits of pathogenic Bordetellae.</title>
        <authorList>
            <person name="Gross R."/>
            <person name="Guzman C.A."/>
            <person name="Sebaihia M."/>
            <person name="Martins Dos Santos V.A."/>
            <person name="Pieper D.H."/>
            <person name="Koebnik R."/>
            <person name="Lechner M."/>
            <person name="Bartels D."/>
            <person name="Buhrmester J."/>
            <person name="Choudhuri J.V."/>
            <person name="Ebensen T."/>
            <person name="Gaigalat L."/>
            <person name="Herrmann S."/>
            <person name="Khachane A.N."/>
            <person name="Larisch C."/>
            <person name="Link S."/>
            <person name="Linke B."/>
            <person name="Meyer F."/>
            <person name="Mormann S."/>
            <person name="Nakunst D."/>
            <person name="Rueckert C."/>
            <person name="Schneiker-Bekel S."/>
            <person name="Schulze K."/>
            <person name="Vorhoelter F.J."/>
            <person name="Yevsa T."/>
            <person name="Engle J.T."/>
            <person name="Goldman W.E."/>
            <person name="Puehler A."/>
            <person name="Goebel U.B."/>
            <person name="Goesmann A."/>
            <person name="Bloecker H."/>
            <person name="Kaiser O."/>
            <person name="Martinez-Arias R."/>
        </authorList>
    </citation>
    <scope>NUCLEOTIDE SEQUENCE [LARGE SCALE GENOMIC DNA]</scope>
    <source>
        <strain evidence="3">ATCC BAA-461 / DSM 12804 / CCUG 43448 / CIP 107267 / Se-1111R</strain>
    </source>
</reference>
<dbReference type="AlphaFoldDB" id="A9IF12"/>
<dbReference type="KEGG" id="bpt:Bpet4590"/>
<dbReference type="Proteomes" id="UP000001225">
    <property type="component" value="Chromosome"/>
</dbReference>
<dbReference type="STRING" id="94624.Bpet4590"/>
<evidence type="ECO:0000313" key="3">
    <source>
        <dbReference type="Proteomes" id="UP000001225"/>
    </source>
</evidence>
<keyword evidence="3" id="KW-1185">Reference proteome</keyword>
<evidence type="ECO:0000256" key="1">
    <source>
        <dbReference type="SAM" id="MobiDB-lite"/>
    </source>
</evidence>
<dbReference type="Pfam" id="PF05275">
    <property type="entry name" value="CopB"/>
    <property type="match status" value="1"/>
</dbReference>
<feature type="region of interest" description="Disordered" evidence="1">
    <location>
        <begin position="1"/>
        <end position="29"/>
    </location>
</feature>
<dbReference type="EMBL" id="AM902716">
    <property type="protein sequence ID" value="CAP44941.1"/>
    <property type="molecule type" value="Genomic_DNA"/>
</dbReference>
<sequence length="274" mass="30441">MDHSSMPGMSEGAKNQPMQGMDHGSMDGMLMGSFQNGPAVGTLPTSDGTTDHRYSAYDIHPHMMDDMITTHLLFDKLGVAYNRDGETGLQWDGQFWIGRDLNKLWIKSEGDRVNGSTDGKLEAFWSHTFSPYWDFQLGARRDFGTGPKRNWAAMGIQGLAPYKFETELTAYVGEAGRTALALKAEYDLLLTQRLILTPEVEASLYGKDDKARGIGAGLSDASLSLRLRYEITREVAPYIGVSFGRKFGKTARYASEDGESRSERTILAGVRIWF</sequence>
<dbReference type="InterPro" id="IPR007939">
    <property type="entry name" value="Cu-R_B_prcur"/>
</dbReference>